<sequence length="277" mass="32528">MGVEVGEGLSDEMTLWRYMSIDKLIDLFSKNKLFLTPLSIYQETDPFEGYAPQIVLKEYHKMINTVFNEECCAATNQFNHDDKRRNLIEDKFKESKEIVTSMYYKIMKSCIVNCWYHNDFESEAMWKLYSDSGKGIAIKTNVTSLVNSLSENDELSLRLGKVKYFNFFDTNLKHEDCLVDGSTSPLLKRKEYEHENEVRLYLVPKPEDWYTYESIPFFLDVNVSTLIEEIYISPYVGEPFTSSVYKICELFGIPESKIKKSKLLDDYKEAMRKFIED</sequence>
<organism evidence="1 2">
    <name type="scientific">Proteus vulgaris</name>
    <dbReference type="NCBI Taxonomy" id="585"/>
    <lineage>
        <taxon>Bacteria</taxon>
        <taxon>Pseudomonadati</taxon>
        <taxon>Pseudomonadota</taxon>
        <taxon>Gammaproteobacteria</taxon>
        <taxon>Enterobacterales</taxon>
        <taxon>Morganellaceae</taxon>
        <taxon>Proteus</taxon>
    </lineage>
</organism>
<reference evidence="1 2" key="1">
    <citation type="submission" date="2018-06" db="EMBL/GenBank/DDBJ databases">
        <authorList>
            <consortium name="Pathogen Informatics"/>
            <person name="Doyle S."/>
        </authorList>
    </citation>
    <scope>NUCLEOTIDE SEQUENCE [LARGE SCALE GENOMIC DNA]</scope>
    <source>
        <strain evidence="1 2">NCTC10376</strain>
    </source>
</reference>
<dbReference type="EMBL" id="UGTW01000001">
    <property type="protein sequence ID" value="SUC16352.1"/>
    <property type="molecule type" value="Genomic_DNA"/>
</dbReference>
<evidence type="ECO:0000313" key="1">
    <source>
        <dbReference type="EMBL" id="SUC16352.1"/>
    </source>
</evidence>
<dbReference type="Pfam" id="PF11185">
    <property type="entry name" value="DUF2971"/>
    <property type="match status" value="1"/>
</dbReference>
<gene>
    <name evidence="1" type="ORF">NCTC10376_02250</name>
</gene>
<dbReference type="InterPro" id="IPR021352">
    <property type="entry name" value="DUF2971"/>
</dbReference>
<proteinExistence type="predicted"/>
<evidence type="ECO:0000313" key="2">
    <source>
        <dbReference type="Proteomes" id="UP000254331"/>
    </source>
</evidence>
<dbReference type="RefSeq" id="WP_196557398.1">
    <property type="nucleotide sequence ID" value="NZ_UGTW01000001.1"/>
</dbReference>
<protein>
    <submittedName>
        <fullName evidence="1">Protein of uncharacterized function (DUF2971)</fullName>
    </submittedName>
</protein>
<accession>A0A379FAA0</accession>
<dbReference type="Proteomes" id="UP000254331">
    <property type="component" value="Unassembled WGS sequence"/>
</dbReference>
<dbReference type="AlphaFoldDB" id="A0A379FAA0"/>
<name>A0A379FAA0_PROVU</name>